<evidence type="ECO:0000313" key="1">
    <source>
        <dbReference type="EMBL" id="GAL18506.1"/>
    </source>
</evidence>
<sequence length="79" mass="9154">MSTTKDNWTIRELIEVGSTIRSFDFCYRALKKNPAVYVGKRERCEKSGSLNRVEFAYQSKLYVITPHSMVGTTCKRRIS</sequence>
<accession>A0A090RTD0</accession>
<dbReference type="AlphaFoldDB" id="A0A090RTD0"/>
<dbReference type="EMBL" id="BBMR01000003">
    <property type="protein sequence ID" value="GAL18506.1"/>
    <property type="molecule type" value="Genomic_DNA"/>
</dbReference>
<name>A0A090RTD0_9VIBR</name>
<dbReference type="STRING" id="990268.JCM19235_1929"/>
<proteinExistence type="predicted"/>
<dbReference type="Proteomes" id="UP000029228">
    <property type="component" value="Unassembled WGS sequence"/>
</dbReference>
<organism evidence="1 2">
    <name type="scientific">Vibrio maritimus</name>
    <dbReference type="NCBI Taxonomy" id="990268"/>
    <lineage>
        <taxon>Bacteria</taxon>
        <taxon>Pseudomonadati</taxon>
        <taxon>Pseudomonadota</taxon>
        <taxon>Gammaproteobacteria</taxon>
        <taxon>Vibrionales</taxon>
        <taxon>Vibrionaceae</taxon>
        <taxon>Vibrio</taxon>
    </lineage>
</organism>
<keyword evidence="2" id="KW-1185">Reference proteome</keyword>
<comment type="caution">
    <text evidence="1">The sequence shown here is derived from an EMBL/GenBank/DDBJ whole genome shotgun (WGS) entry which is preliminary data.</text>
</comment>
<reference evidence="1 2" key="1">
    <citation type="submission" date="2014-09" db="EMBL/GenBank/DDBJ databases">
        <title>Vibrio maritimus JCM 19235. (C45) whole genome shotgun sequence.</title>
        <authorList>
            <person name="Sawabe T."/>
            <person name="Meirelles P."/>
            <person name="Nakanishi M."/>
            <person name="Sayaka M."/>
            <person name="Hattori M."/>
            <person name="Ohkuma M."/>
        </authorList>
    </citation>
    <scope>NUCLEOTIDE SEQUENCE [LARGE SCALE GENOMIC DNA]</scope>
    <source>
        <strain evidence="2">JCM19235</strain>
    </source>
</reference>
<gene>
    <name evidence="1" type="ORF">JCM19235_1929</name>
</gene>
<protein>
    <submittedName>
        <fullName evidence="1">Uncharacterized protein</fullName>
    </submittedName>
</protein>
<evidence type="ECO:0000313" key="2">
    <source>
        <dbReference type="Proteomes" id="UP000029228"/>
    </source>
</evidence>